<keyword evidence="5" id="KW-1185">Reference proteome</keyword>
<proteinExistence type="predicted"/>
<dbReference type="InterPro" id="IPR012340">
    <property type="entry name" value="NA-bd_OB-fold"/>
</dbReference>
<comment type="caution">
    <text evidence="4">The sequence shown here is derived from an EMBL/GenBank/DDBJ whole genome shotgun (WGS) entry which is preliminary data.</text>
</comment>
<protein>
    <submittedName>
        <fullName evidence="4">OB-fold domain-containing protein</fullName>
    </submittedName>
</protein>
<dbReference type="Gene3D" id="3.40.47.10">
    <property type="match status" value="1"/>
</dbReference>
<dbReference type="InterPro" id="IPR002878">
    <property type="entry name" value="ChsH2_C"/>
</dbReference>
<sequence length="472" mass="48361">MSADRGIVATGVYLPRSRLDGEEIEAAWGTGAPVSRAAVPTADEDALTMAVAAGRNALDSGDADASDVDHLAIGTTTPPLEEEEFAPRAASALGLDADCVLEAATQSTVAGADALLSAAAAPGPALAVVSDTPNGDPAEVGQRVGAGAAAFLFDEGGAVVLADSATRSRDAPGLRFRERGADGVEELDITTYERETTRDLVSTAVEALDVDHEAVDGASFHQPTPDIPHRIAGALPYDAEAVARGTLVDDVGDAGAATPAIGLLAALGESDPSSTTVAGFFGSGATAVALAFETRDALDTGVSAAVESGVSIPYTAALRERGVVGETEVAGGGAHVSLPSWQRTIPQRYRLEAGQCPECGAVAFPPEGACPDCHERVEFETVELPRTGEIVAVTVIGQGGAPPEFVEFQRRDGPFAVAIVEVTAGDGSARFPVQLTDCEPDEVSVGDRVSGRLRRIYSVEGVTRYGLKFVPE</sequence>
<dbReference type="EMBL" id="JAHQXF010000003">
    <property type="protein sequence ID" value="MBV0925974.1"/>
    <property type="molecule type" value="Genomic_DNA"/>
</dbReference>
<dbReference type="RefSeq" id="WP_162318815.1">
    <property type="nucleotide sequence ID" value="NZ_JAHQXF010000003.1"/>
</dbReference>
<name>A0A8J7YCY6_9EURY</name>
<organism evidence="4 5">
    <name type="scientific">Haloarcula limicola</name>
    <dbReference type="NCBI Taxonomy" id="1429915"/>
    <lineage>
        <taxon>Archaea</taxon>
        <taxon>Methanobacteriati</taxon>
        <taxon>Methanobacteriota</taxon>
        <taxon>Stenosarchaea group</taxon>
        <taxon>Halobacteria</taxon>
        <taxon>Halobacteriales</taxon>
        <taxon>Haloarculaceae</taxon>
        <taxon>Haloarcula</taxon>
    </lineage>
</organism>
<feature type="domain" description="ChsH2 C-terminal OB-fold" evidence="2">
    <location>
        <begin position="382"/>
        <end position="450"/>
    </location>
</feature>
<dbReference type="OrthoDB" id="9573at2157"/>
<evidence type="ECO:0000259" key="2">
    <source>
        <dbReference type="Pfam" id="PF01796"/>
    </source>
</evidence>
<evidence type="ECO:0000313" key="5">
    <source>
        <dbReference type="Proteomes" id="UP000766550"/>
    </source>
</evidence>
<dbReference type="Pfam" id="PF12172">
    <property type="entry name" value="zf-ChsH2"/>
    <property type="match status" value="1"/>
</dbReference>
<evidence type="ECO:0000313" key="4">
    <source>
        <dbReference type="EMBL" id="MBV0925974.1"/>
    </source>
</evidence>
<dbReference type="PANTHER" id="PTHR34075:SF5">
    <property type="entry name" value="BLR3430 PROTEIN"/>
    <property type="match status" value="1"/>
</dbReference>
<dbReference type="Pfam" id="PF01796">
    <property type="entry name" value="OB_ChsH2_C"/>
    <property type="match status" value="1"/>
</dbReference>
<gene>
    <name evidence="4" type="ORF">KTS45_17360</name>
</gene>
<feature type="domain" description="ChsH2 rubredoxin-like zinc ribbon" evidence="3">
    <location>
        <begin position="345"/>
        <end position="376"/>
    </location>
</feature>
<dbReference type="Gene3D" id="6.10.30.10">
    <property type="match status" value="1"/>
</dbReference>
<dbReference type="AlphaFoldDB" id="A0A8J7YCY6"/>
<reference evidence="4 5" key="1">
    <citation type="submission" date="2021-06" db="EMBL/GenBank/DDBJ databases">
        <title>New haloarchaea isolates fom saline soil.</title>
        <authorList>
            <person name="Duran-Viseras A."/>
            <person name="Sanchez-Porro C.S."/>
            <person name="Ventosa A."/>
        </authorList>
    </citation>
    <scope>NUCLEOTIDE SEQUENCE [LARGE SCALE GENOMIC DNA]</scope>
    <source>
        <strain evidence="4 5">JCM 183640</strain>
    </source>
</reference>
<dbReference type="GO" id="GO:0016746">
    <property type="term" value="F:acyltransferase activity"/>
    <property type="evidence" value="ECO:0007669"/>
    <property type="project" value="InterPro"/>
</dbReference>
<dbReference type="GO" id="GO:0008299">
    <property type="term" value="P:isoprenoid biosynthetic process"/>
    <property type="evidence" value="ECO:0007669"/>
    <property type="project" value="UniProtKB-KW"/>
</dbReference>
<dbReference type="Proteomes" id="UP000766550">
    <property type="component" value="Unassembled WGS sequence"/>
</dbReference>
<evidence type="ECO:0000259" key="3">
    <source>
        <dbReference type="Pfam" id="PF12172"/>
    </source>
</evidence>
<dbReference type="SUPFAM" id="SSF53901">
    <property type="entry name" value="Thiolase-like"/>
    <property type="match status" value="2"/>
</dbReference>
<dbReference type="InterPro" id="IPR016039">
    <property type="entry name" value="Thiolase-like"/>
</dbReference>
<accession>A0A8J7YCY6</accession>
<keyword evidence="1" id="KW-0414">Isoprene biosynthesis</keyword>
<dbReference type="PANTHER" id="PTHR34075">
    <property type="entry name" value="BLR3430 PROTEIN"/>
    <property type="match status" value="1"/>
</dbReference>
<dbReference type="InterPro" id="IPR052513">
    <property type="entry name" value="Thioester_dehydratase-like"/>
</dbReference>
<evidence type="ECO:0000256" key="1">
    <source>
        <dbReference type="ARBA" id="ARBA00023229"/>
    </source>
</evidence>
<dbReference type="InterPro" id="IPR022002">
    <property type="entry name" value="ChsH2_Znr"/>
</dbReference>
<dbReference type="SUPFAM" id="SSF50249">
    <property type="entry name" value="Nucleic acid-binding proteins"/>
    <property type="match status" value="1"/>
</dbReference>